<feature type="non-terminal residue" evidence="8">
    <location>
        <position position="1"/>
    </location>
</feature>
<comment type="similarity">
    <text evidence="2">Belongs to the DAMOX/DASOX family.</text>
</comment>
<keyword evidence="4 6" id="KW-0274">FAD</keyword>
<evidence type="ECO:0000256" key="3">
    <source>
        <dbReference type="ARBA" id="ARBA00022630"/>
    </source>
</evidence>
<evidence type="ECO:0000313" key="9">
    <source>
        <dbReference type="Proteomes" id="UP000886523"/>
    </source>
</evidence>
<feature type="binding site" evidence="6">
    <location>
        <position position="303"/>
    </location>
    <ligand>
        <name>D-dopa</name>
        <dbReference type="ChEBI" id="CHEBI:149689"/>
    </ligand>
</feature>
<evidence type="ECO:0000313" key="8">
    <source>
        <dbReference type="EMBL" id="KAF9515143.1"/>
    </source>
</evidence>
<proteinExistence type="inferred from homology"/>
<name>A0A9P6B006_9AGAM</name>
<keyword evidence="9" id="KW-1185">Reference proteome</keyword>
<evidence type="ECO:0000256" key="2">
    <source>
        <dbReference type="ARBA" id="ARBA00006730"/>
    </source>
</evidence>
<dbReference type="GO" id="GO:0071949">
    <property type="term" value="F:FAD binding"/>
    <property type="evidence" value="ECO:0007669"/>
    <property type="project" value="InterPro"/>
</dbReference>
<evidence type="ECO:0000259" key="7">
    <source>
        <dbReference type="Pfam" id="PF01266"/>
    </source>
</evidence>
<dbReference type="InterPro" id="IPR023209">
    <property type="entry name" value="DAO"/>
</dbReference>
<comment type="cofactor">
    <cofactor evidence="1 6">
        <name>FAD</name>
        <dbReference type="ChEBI" id="CHEBI:57692"/>
    </cofactor>
</comment>
<evidence type="ECO:0000256" key="6">
    <source>
        <dbReference type="PIRSR" id="PIRSR000189-1"/>
    </source>
</evidence>
<gene>
    <name evidence="8" type="ORF">BS47DRAFT_1294356</name>
</gene>
<dbReference type="GO" id="GO:0019478">
    <property type="term" value="P:D-amino acid catabolic process"/>
    <property type="evidence" value="ECO:0007669"/>
    <property type="project" value="TreeGrafter"/>
</dbReference>
<protein>
    <recommendedName>
        <fullName evidence="7">FAD dependent oxidoreductase domain-containing protein</fullName>
    </recommendedName>
</protein>
<dbReference type="SUPFAM" id="SSF54373">
    <property type="entry name" value="FAD-linked reductases, C-terminal domain"/>
    <property type="match status" value="1"/>
</dbReference>
<dbReference type="Gene3D" id="3.30.9.10">
    <property type="entry name" value="D-Amino Acid Oxidase, subunit A, domain 2"/>
    <property type="match status" value="1"/>
</dbReference>
<dbReference type="EMBL" id="MU128953">
    <property type="protein sequence ID" value="KAF9515143.1"/>
    <property type="molecule type" value="Genomic_DNA"/>
</dbReference>
<dbReference type="PANTHER" id="PTHR11530">
    <property type="entry name" value="D-AMINO ACID OXIDASE"/>
    <property type="match status" value="1"/>
</dbReference>
<dbReference type="Proteomes" id="UP000886523">
    <property type="component" value="Unassembled WGS sequence"/>
</dbReference>
<organism evidence="8 9">
    <name type="scientific">Hydnum rufescens UP504</name>
    <dbReference type="NCBI Taxonomy" id="1448309"/>
    <lineage>
        <taxon>Eukaryota</taxon>
        <taxon>Fungi</taxon>
        <taxon>Dikarya</taxon>
        <taxon>Basidiomycota</taxon>
        <taxon>Agaricomycotina</taxon>
        <taxon>Agaricomycetes</taxon>
        <taxon>Cantharellales</taxon>
        <taxon>Hydnaceae</taxon>
        <taxon>Hydnum</taxon>
    </lineage>
</organism>
<dbReference type="PIRSF" id="PIRSF000189">
    <property type="entry name" value="D-aa_oxidase"/>
    <property type="match status" value="1"/>
</dbReference>
<dbReference type="GO" id="GO:0003884">
    <property type="term" value="F:D-amino-acid oxidase activity"/>
    <property type="evidence" value="ECO:0007669"/>
    <property type="project" value="InterPro"/>
</dbReference>
<feature type="binding site" evidence="6">
    <location>
        <position position="230"/>
    </location>
    <ligand>
        <name>D-dopa</name>
        <dbReference type="ChEBI" id="CHEBI:149689"/>
    </ligand>
</feature>
<evidence type="ECO:0000256" key="1">
    <source>
        <dbReference type="ARBA" id="ARBA00001974"/>
    </source>
</evidence>
<dbReference type="InterPro" id="IPR006076">
    <property type="entry name" value="FAD-dep_OxRdtase"/>
</dbReference>
<dbReference type="SUPFAM" id="SSF51971">
    <property type="entry name" value="Nucleotide-binding domain"/>
    <property type="match status" value="1"/>
</dbReference>
<dbReference type="GO" id="GO:0005737">
    <property type="term" value="C:cytoplasm"/>
    <property type="evidence" value="ECO:0007669"/>
    <property type="project" value="TreeGrafter"/>
</dbReference>
<feature type="domain" description="FAD dependent oxidoreductase" evidence="7">
    <location>
        <begin position="1"/>
        <end position="354"/>
    </location>
</feature>
<accession>A0A9P6B006</accession>
<dbReference type="PANTHER" id="PTHR11530:SF11">
    <property type="entry name" value="D-ASPARTATE OXIDASE"/>
    <property type="match status" value="1"/>
</dbReference>
<feature type="binding site" evidence="6">
    <location>
        <begin position="43"/>
        <end position="44"/>
    </location>
    <ligand>
        <name>FAD</name>
        <dbReference type="ChEBI" id="CHEBI:57692"/>
    </ligand>
</feature>
<evidence type="ECO:0000256" key="4">
    <source>
        <dbReference type="ARBA" id="ARBA00022827"/>
    </source>
</evidence>
<comment type="caution">
    <text evidence="8">The sequence shown here is derived from an EMBL/GenBank/DDBJ whole genome shotgun (WGS) entry which is preliminary data.</text>
</comment>
<dbReference type="OrthoDB" id="2015447at2759"/>
<sequence>IVVLGAGVIGLTSALKVQEAFNEANVCIVAETFPGDPKSIKYTSLWAGAHHVSTTTNEWQSNLDRETFTTMWEMSAPGGPAESCFLRLPQTEYFMDDKKLGKDCLHTMPNYRVLKSSELIPGAVSGVQFDTVTIDVHIYLNYLLSLFLSRGGSIHRSSLQHISQILDGTFSSPVGIPPSAVIVCAGLGARTLGGVEDKTVHPVRGQTVLLRAPWIKFGRTTSHSDGTWTYIIPRRNGNVIIGGTKFPNDWYPYPRPETTEDILRRAVAICPELVSPITFWNTNPKPTFEDLRPLIIEEGCGLRPGREGGVRLEVEMMSSTARENSPSVTIPVVYNYGQVVHEGYGYVASWGTASVAVKLLKTSIGPSEI</sequence>
<dbReference type="Pfam" id="PF01266">
    <property type="entry name" value="DAO"/>
    <property type="match status" value="1"/>
</dbReference>
<dbReference type="AlphaFoldDB" id="A0A9P6B006"/>
<dbReference type="Gene3D" id="3.40.50.720">
    <property type="entry name" value="NAD(P)-binding Rossmann-like Domain"/>
    <property type="match status" value="1"/>
</dbReference>
<feature type="binding site" evidence="6">
    <location>
        <position position="343"/>
    </location>
    <ligand>
        <name>D-dopa</name>
        <dbReference type="ChEBI" id="CHEBI:149689"/>
    </ligand>
</feature>
<reference evidence="8" key="1">
    <citation type="journal article" date="2020" name="Nat. Commun.">
        <title>Large-scale genome sequencing of mycorrhizal fungi provides insights into the early evolution of symbiotic traits.</title>
        <authorList>
            <person name="Miyauchi S."/>
            <person name="Kiss E."/>
            <person name="Kuo A."/>
            <person name="Drula E."/>
            <person name="Kohler A."/>
            <person name="Sanchez-Garcia M."/>
            <person name="Morin E."/>
            <person name="Andreopoulos B."/>
            <person name="Barry K.W."/>
            <person name="Bonito G."/>
            <person name="Buee M."/>
            <person name="Carver A."/>
            <person name="Chen C."/>
            <person name="Cichocki N."/>
            <person name="Clum A."/>
            <person name="Culley D."/>
            <person name="Crous P.W."/>
            <person name="Fauchery L."/>
            <person name="Girlanda M."/>
            <person name="Hayes R.D."/>
            <person name="Keri Z."/>
            <person name="LaButti K."/>
            <person name="Lipzen A."/>
            <person name="Lombard V."/>
            <person name="Magnuson J."/>
            <person name="Maillard F."/>
            <person name="Murat C."/>
            <person name="Nolan M."/>
            <person name="Ohm R.A."/>
            <person name="Pangilinan J."/>
            <person name="Pereira M.F."/>
            <person name="Perotto S."/>
            <person name="Peter M."/>
            <person name="Pfister S."/>
            <person name="Riley R."/>
            <person name="Sitrit Y."/>
            <person name="Stielow J.B."/>
            <person name="Szollosi G."/>
            <person name="Zifcakova L."/>
            <person name="Stursova M."/>
            <person name="Spatafora J.W."/>
            <person name="Tedersoo L."/>
            <person name="Vaario L.M."/>
            <person name="Yamada A."/>
            <person name="Yan M."/>
            <person name="Wang P."/>
            <person name="Xu J."/>
            <person name="Bruns T."/>
            <person name="Baldrian P."/>
            <person name="Vilgalys R."/>
            <person name="Dunand C."/>
            <person name="Henrissat B."/>
            <person name="Grigoriev I.V."/>
            <person name="Hibbett D."/>
            <person name="Nagy L.G."/>
            <person name="Martin F.M."/>
        </authorList>
    </citation>
    <scope>NUCLEOTIDE SEQUENCE</scope>
    <source>
        <strain evidence="8">UP504</strain>
    </source>
</reference>
<evidence type="ECO:0000256" key="5">
    <source>
        <dbReference type="ARBA" id="ARBA00023002"/>
    </source>
</evidence>
<keyword evidence="5" id="KW-0560">Oxidoreductase</keyword>
<keyword evidence="3" id="KW-0285">Flavoprotein</keyword>